<accession>A0A367FR69</accession>
<sequence>MREFQAVPGRPHEWNRLTAGAPLFATAKWLEAMRGRIPGDLFTFVLREDGEARLALYGSVLHGVPEGEIFDLPYILSGDPGELPLSPETRAARATWRPPSPESWYPSLVLMLPGYECHPLGPLAGDPVALAELVEAIVAWAGERGLRAVACLYTPPSTAALQDVLAGQGFSRVELSYSCELPVPGDGFDGYLAALPRKRRGEVRRELRALADAGVRVRAVPMTSVPEDVVTSKCAHSAKYNGGRPADRDKVRARLEGFAGVPTPLLFRAELAAPDDPGDGELVGHSLFVRHGGVWVCVSTGMDYGRHEARHAYFATVFYEPVRVASEAGARRLQYGHAAWRAKLSRGCEAVPTPGWIRATDPALADVVADSASTTVLIAAPPARRFGAP</sequence>
<dbReference type="OrthoDB" id="4519700at2"/>
<proteinExistence type="predicted"/>
<dbReference type="InterPro" id="IPR016181">
    <property type="entry name" value="Acyl_CoA_acyltransferase"/>
</dbReference>
<organism evidence="1 2">
    <name type="scientific">Sphaerisporangium album</name>
    <dbReference type="NCBI Taxonomy" id="509200"/>
    <lineage>
        <taxon>Bacteria</taxon>
        <taxon>Bacillati</taxon>
        <taxon>Actinomycetota</taxon>
        <taxon>Actinomycetes</taxon>
        <taxon>Streptosporangiales</taxon>
        <taxon>Streptosporangiaceae</taxon>
        <taxon>Sphaerisporangium</taxon>
    </lineage>
</organism>
<evidence type="ECO:0000313" key="2">
    <source>
        <dbReference type="Proteomes" id="UP000253094"/>
    </source>
</evidence>
<dbReference type="AlphaFoldDB" id="A0A367FR69"/>
<dbReference type="Pfam" id="PF04339">
    <property type="entry name" value="FemAB_like"/>
    <property type="match status" value="1"/>
</dbReference>
<protein>
    <recommendedName>
        <fullName evidence="3">GNAT family N-acetyltransferase</fullName>
    </recommendedName>
</protein>
<evidence type="ECO:0000313" key="1">
    <source>
        <dbReference type="EMBL" id="RCG32105.1"/>
    </source>
</evidence>
<dbReference type="EMBL" id="QOIL01000003">
    <property type="protein sequence ID" value="RCG32105.1"/>
    <property type="molecule type" value="Genomic_DNA"/>
</dbReference>
<reference evidence="1 2" key="1">
    <citation type="submission" date="2018-06" db="EMBL/GenBank/DDBJ databases">
        <title>Sphaerisporangium craniellae sp. nov., isolated from a marine sponge in the South China Sea.</title>
        <authorList>
            <person name="Li L."/>
        </authorList>
    </citation>
    <scope>NUCLEOTIDE SEQUENCE [LARGE SCALE GENOMIC DNA]</scope>
    <source>
        <strain evidence="1 2">CCTCC AA 208026</strain>
    </source>
</reference>
<comment type="caution">
    <text evidence="1">The sequence shown here is derived from an EMBL/GenBank/DDBJ whole genome shotgun (WGS) entry which is preliminary data.</text>
</comment>
<evidence type="ECO:0008006" key="3">
    <source>
        <dbReference type="Google" id="ProtNLM"/>
    </source>
</evidence>
<keyword evidence="2" id="KW-1185">Reference proteome</keyword>
<dbReference type="InterPro" id="IPR007434">
    <property type="entry name" value="FemAB-like"/>
</dbReference>
<gene>
    <name evidence="1" type="ORF">DQ384_06205</name>
</gene>
<dbReference type="Proteomes" id="UP000253094">
    <property type="component" value="Unassembled WGS sequence"/>
</dbReference>
<name>A0A367FR69_9ACTN</name>
<dbReference type="SUPFAM" id="SSF55729">
    <property type="entry name" value="Acyl-CoA N-acyltransferases (Nat)"/>
    <property type="match status" value="1"/>
</dbReference>
<dbReference type="RefSeq" id="WP_114027722.1">
    <property type="nucleotide sequence ID" value="NZ_QOIL01000003.1"/>
</dbReference>